<dbReference type="AlphaFoldDB" id="A0A4Q7YV11"/>
<dbReference type="RefSeq" id="WP_130419513.1">
    <property type="nucleotide sequence ID" value="NZ_SHKW01000001.1"/>
</dbReference>
<gene>
    <name evidence="2" type="ORF">BDD14_3152</name>
</gene>
<dbReference type="OrthoDB" id="121974at2"/>
<name>A0A4Q7YV11_9BACT</name>
<dbReference type="Gene3D" id="3.10.450.50">
    <property type="match status" value="1"/>
</dbReference>
<reference evidence="2 3" key="1">
    <citation type="submission" date="2019-02" db="EMBL/GenBank/DDBJ databases">
        <title>Genomic Encyclopedia of Archaeal and Bacterial Type Strains, Phase II (KMG-II): from individual species to whole genera.</title>
        <authorList>
            <person name="Goeker M."/>
        </authorList>
    </citation>
    <scope>NUCLEOTIDE SEQUENCE [LARGE SCALE GENOMIC DNA]</scope>
    <source>
        <strain evidence="2 3">DSM 18101</strain>
    </source>
</reference>
<dbReference type="EMBL" id="SHKW01000001">
    <property type="protein sequence ID" value="RZU41627.1"/>
    <property type="molecule type" value="Genomic_DNA"/>
</dbReference>
<protein>
    <recommendedName>
        <fullName evidence="1">DUF4440 domain-containing protein</fullName>
    </recommendedName>
</protein>
<organism evidence="2 3">
    <name type="scientific">Edaphobacter modestus</name>
    <dbReference type="NCBI Taxonomy" id="388466"/>
    <lineage>
        <taxon>Bacteria</taxon>
        <taxon>Pseudomonadati</taxon>
        <taxon>Acidobacteriota</taxon>
        <taxon>Terriglobia</taxon>
        <taxon>Terriglobales</taxon>
        <taxon>Acidobacteriaceae</taxon>
        <taxon>Edaphobacter</taxon>
    </lineage>
</organism>
<dbReference type="SUPFAM" id="SSF54427">
    <property type="entry name" value="NTF2-like"/>
    <property type="match status" value="1"/>
</dbReference>
<dbReference type="Pfam" id="PF14534">
    <property type="entry name" value="DUF4440"/>
    <property type="match status" value="1"/>
</dbReference>
<feature type="domain" description="DUF4440" evidence="1">
    <location>
        <begin position="10"/>
        <end position="107"/>
    </location>
</feature>
<proteinExistence type="predicted"/>
<keyword evidence="3" id="KW-1185">Reference proteome</keyword>
<sequence>MTAAQLQEHLHSLEERLLHPDREKDRKELTSLLASDFKEFCTSGRIFNINQLSHALQTSSARPATMSHFYVTALGEGAALATYHITTANSTSHHSSIWVQRNNRWQMLFHQGTIAA</sequence>
<dbReference type="InterPro" id="IPR032710">
    <property type="entry name" value="NTF2-like_dom_sf"/>
</dbReference>
<evidence type="ECO:0000313" key="2">
    <source>
        <dbReference type="EMBL" id="RZU41627.1"/>
    </source>
</evidence>
<comment type="caution">
    <text evidence="2">The sequence shown here is derived from an EMBL/GenBank/DDBJ whole genome shotgun (WGS) entry which is preliminary data.</text>
</comment>
<dbReference type="Proteomes" id="UP000292958">
    <property type="component" value="Unassembled WGS sequence"/>
</dbReference>
<evidence type="ECO:0000259" key="1">
    <source>
        <dbReference type="Pfam" id="PF14534"/>
    </source>
</evidence>
<dbReference type="InterPro" id="IPR027843">
    <property type="entry name" value="DUF4440"/>
</dbReference>
<evidence type="ECO:0000313" key="3">
    <source>
        <dbReference type="Proteomes" id="UP000292958"/>
    </source>
</evidence>
<accession>A0A4Q7YV11</accession>